<sequence length="141" mass="16605">MVPDEILYRCGSFDWVSLLRIWGAVGYAPLLVLRQYRSKQFIPITHGLAQYEFLYKGDSYKKRVREISNAWNQTCRMKRMDGCLITTLKYNGWLNKRINDNIPKPCLESARSMEEYLQVVSSELDIIKQDFERKSLDSKRG</sequence>
<reference evidence="2 3" key="1">
    <citation type="journal article" date="2021" name="Plant Biotechnol. J.">
        <title>Multi-omics assisted identification of the key and species-specific regulatory components of drought-tolerant mechanisms in Gossypium stocksii.</title>
        <authorList>
            <person name="Yu D."/>
            <person name="Ke L."/>
            <person name="Zhang D."/>
            <person name="Wu Y."/>
            <person name="Sun Y."/>
            <person name="Mei J."/>
            <person name="Sun J."/>
            <person name="Sun Y."/>
        </authorList>
    </citation>
    <scope>NUCLEOTIDE SEQUENCE [LARGE SCALE GENOMIC DNA]</scope>
    <source>
        <strain evidence="3">cv. E1</strain>
        <tissue evidence="2">Leaf</tissue>
    </source>
</reference>
<gene>
    <name evidence="2" type="ORF">J1N35_034004</name>
</gene>
<evidence type="ECO:0000313" key="2">
    <source>
        <dbReference type="EMBL" id="KAH1055939.1"/>
    </source>
</evidence>
<evidence type="ECO:0000259" key="1">
    <source>
        <dbReference type="Pfam" id="PF24924"/>
    </source>
</evidence>
<dbReference type="Pfam" id="PF24924">
    <property type="entry name" value="DUF7745"/>
    <property type="match status" value="1"/>
</dbReference>
<dbReference type="AlphaFoldDB" id="A0A9D3UT47"/>
<accession>A0A9D3UT47</accession>
<protein>
    <recommendedName>
        <fullName evidence="1">DUF7745 domain-containing protein</fullName>
    </recommendedName>
</protein>
<dbReference type="OrthoDB" id="990598at2759"/>
<keyword evidence="3" id="KW-1185">Reference proteome</keyword>
<proteinExistence type="predicted"/>
<organism evidence="2 3">
    <name type="scientific">Gossypium stocksii</name>
    <dbReference type="NCBI Taxonomy" id="47602"/>
    <lineage>
        <taxon>Eukaryota</taxon>
        <taxon>Viridiplantae</taxon>
        <taxon>Streptophyta</taxon>
        <taxon>Embryophyta</taxon>
        <taxon>Tracheophyta</taxon>
        <taxon>Spermatophyta</taxon>
        <taxon>Magnoliopsida</taxon>
        <taxon>eudicotyledons</taxon>
        <taxon>Gunneridae</taxon>
        <taxon>Pentapetalae</taxon>
        <taxon>rosids</taxon>
        <taxon>malvids</taxon>
        <taxon>Malvales</taxon>
        <taxon>Malvaceae</taxon>
        <taxon>Malvoideae</taxon>
        <taxon>Gossypium</taxon>
    </lineage>
</organism>
<dbReference type="InterPro" id="IPR056647">
    <property type="entry name" value="DUF7745"/>
</dbReference>
<dbReference type="EMBL" id="JAIQCV010000010">
    <property type="protein sequence ID" value="KAH1055939.1"/>
    <property type="molecule type" value="Genomic_DNA"/>
</dbReference>
<dbReference type="PANTHER" id="PTHR48200:SF1">
    <property type="entry name" value="AMINOTRANSFERASE-LIKE PLANT MOBILE DOMAIN-CONTAINING PROTEIN"/>
    <property type="match status" value="1"/>
</dbReference>
<comment type="caution">
    <text evidence="2">The sequence shown here is derived from an EMBL/GenBank/DDBJ whole genome shotgun (WGS) entry which is preliminary data.</text>
</comment>
<feature type="domain" description="DUF7745" evidence="1">
    <location>
        <begin position="5"/>
        <end position="98"/>
    </location>
</feature>
<evidence type="ECO:0000313" key="3">
    <source>
        <dbReference type="Proteomes" id="UP000828251"/>
    </source>
</evidence>
<dbReference type="Proteomes" id="UP000828251">
    <property type="component" value="Unassembled WGS sequence"/>
</dbReference>
<dbReference type="PANTHER" id="PTHR48200">
    <property type="entry name" value="PROTEIN, PUTATIVE-RELATED"/>
    <property type="match status" value="1"/>
</dbReference>
<name>A0A9D3UT47_9ROSI</name>